<keyword evidence="2" id="KW-1185">Reference proteome</keyword>
<gene>
    <name evidence="1" type="ORF">EV182_002444</name>
</gene>
<comment type="caution">
    <text evidence="1">The sequence shown here is derived from an EMBL/GenBank/DDBJ whole genome shotgun (WGS) entry which is preliminary data.</text>
</comment>
<evidence type="ECO:0000313" key="1">
    <source>
        <dbReference type="EMBL" id="KAJ1679243.1"/>
    </source>
</evidence>
<reference evidence="1" key="1">
    <citation type="submission" date="2022-06" db="EMBL/GenBank/DDBJ databases">
        <title>Phylogenomic reconstructions and comparative analyses of Kickxellomycotina fungi.</title>
        <authorList>
            <person name="Reynolds N.K."/>
            <person name="Stajich J.E."/>
            <person name="Barry K."/>
            <person name="Grigoriev I.V."/>
            <person name="Crous P."/>
            <person name="Smith M.E."/>
        </authorList>
    </citation>
    <scope>NUCLEOTIDE SEQUENCE</scope>
    <source>
        <strain evidence="1">RSA 2271</strain>
    </source>
</reference>
<dbReference type="Proteomes" id="UP001145114">
    <property type="component" value="Unassembled WGS sequence"/>
</dbReference>
<name>A0ACC1HRR4_9FUNG</name>
<organism evidence="1 2">
    <name type="scientific">Spiromyces aspiralis</name>
    <dbReference type="NCBI Taxonomy" id="68401"/>
    <lineage>
        <taxon>Eukaryota</taxon>
        <taxon>Fungi</taxon>
        <taxon>Fungi incertae sedis</taxon>
        <taxon>Zoopagomycota</taxon>
        <taxon>Kickxellomycotina</taxon>
        <taxon>Kickxellomycetes</taxon>
        <taxon>Kickxellales</taxon>
        <taxon>Kickxellaceae</taxon>
        <taxon>Spiromyces</taxon>
    </lineage>
</organism>
<accession>A0ACC1HRR4</accession>
<evidence type="ECO:0000313" key="2">
    <source>
        <dbReference type="Proteomes" id="UP001145114"/>
    </source>
</evidence>
<dbReference type="EMBL" id="JAMZIH010000504">
    <property type="protein sequence ID" value="KAJ1679243.1"/>
    <property type="molecule type" value="Genomic_DNA"/>
</dbReference>
<protein>
    <submittedName>
        <fullName evidence="1">Uncharacterized protein</fullName>
    </submittedName>
</protein>
<proteinExistence type="predicted"/>
<sequence length="86" mass="9246">MPDPEYPGKVIMDEPSGPLTSPTIVVTHKCNGEKLEVTQQPVTHDPNDKVGYLRALSEAMKQIQDTTNAILTEKIKATAAQPSSSG</sequence>